<accession>A0A6P7HCW0</accession>
<dbReference type="InParanoid" id="A0A6P7HCW0"/>
<dbReference type="PANTHER" id="PTHR45913:SF21">
    <property type="entry name" value="DUF4371 DOMAIN-CONTAINING PROTEIN"/>
    <property type="match status" value="1"/>
</dbReference>
<reference evidence="1" key="1">
    <citation type="submission" date="2025-08" db="UniProtKB">
        <authorList>
            <consortium name="RefSeq"/>
        </authorList>
    </citation>
    <scope>IDENTIFICATION</scope>
    <source>
        <tissue evidence="1">Whole insect</tissue>
    </source>
</reference>
<evidence type="ECO:0000313" key="1">
    <source>
        <dbReference type="RefSeq" id="XP_028153625.1"/>
    </source>
</evidence>
<dbReference type="AlphaFoldDB" id="A0A6P7HCW0"/>
<name>A0A6P7HCW0_DIAVI</name>
<dbReference type="RefSeq" id="XP_028153625.1">
    <property type="nucleotide sequence ID" value="XM_028297824.1"/>
</dbReference>
<dbReference type="PANTHER" id="PTHR45913">
    <property type="entry name" value="EPM2A-INTERACTING PROTEIN 1"/>
    <property type="match status" value="1"/>
</dbReference>
<sequence length="140" mass="16033">MSELKLKLIKQQNLFARSISQSTKATTASFKIAHLLAKKIKPFVEGEIIKEAMLLHAETLFDDHKSKNEIVTAINGIQLSARTVTRRIEMMATDIESQLNTDIQKSVFFSLQVDESTDVSDTSQLCIYYYYKDGFRRFDC</sequence>
<gene>
    <name evidence="1" type="primary">LOC114347090</name>
</gene>
<organism evidence="1">
    <name type="scientific">Diabrotica virgifera virgifera</name>
    <name type="common">western corn rootworm</name>
    <dbReference type="NCBI Taxonomy" id="50390"/>
    <lineage>
        <taxon>Eukaryota</taxon>
        <taxon>Metazoa</taxon>
        <taxon>Ecdysozoa</taxon>
        <taxon>Arthropoda</taxon>
        <taxon>Hexapoda</taxon>
        <taxon>Insecta</taxon>
        <taxon>Pterygota</taxon>
        <taxon>Neoptera</taxon>
        <taxon>Endopterygota</taxon>
        <taxon>Coleoptera</taxon>
        <taxon>Polyphaga</taxon>
        <taxon>Cucujiformia</taxon>
        <taxon>Chrysomeloidea</taxon>
        <taxon>Chrysomelidae</taxon>
        <taxon>Galerucinae</taxon>
        <taxon>Diabroticina</taxon>
        <taxon>Diabroticites</taxon>
        <taxon>Diabrotica</taxon>
    </lineage>
</organism>
<proteinExistence type="predicted"/>
<protein>
    <submittedName>
        <fullName evidence="1">Protein FAM200A-like</fullName>
    </submittedName>
</protein>